<dbReference type="InterPro" id="IPR001387">
    <property type="entry name" value="Cro/C1-type_HTH"/>
</dbReference>
<protein>
    <submittedName>
        <fullName evidence="3">Helix-turn-helix domain-containing protein</fullName>
    </submittedName>
</protein>
<dbReference type="InterPro" id="IPR010982">
    <property type="entry name" value="Lambda_DNA-bd_dom_sf"/>
</dbReference>
<comment type="caution">
    <text evidence="3">The sequence shown here is derived from an EMBL/GenBank/DDBJ whole genome shotgun (WGS) entry which is preliminary data.</text>
</comment>
<dbReference type="Pfam" id="PF19054">
    <property type="entry name" value="DUF5753"/>
    <property type="match status" value="1"/>
</dbReference>
<evidence type="ECO:0000256" key="1">
    <source>
        <dbReference type="SAM" id="MobiDB-lite"/>
    </source>
</evidence>
<name>A0A8T4IRJ5_9ACTN</name>
<dbReference type="AlphaFoldDB" id="A0A8T4IRJ5"/>
<evidence type="ECO:0000313" key="4">
    <source>
        <dbReference type="Proteomes" id="UP000675554"/>
    </source>
</evidence>
<sequence length="277" mass="31224">MSVETASEDDNNDPNASPLKHFGREVQLSRERWGKSRAELGKEANCGYSLVAKIETGERVPPRSFAEACDRTFPHSDGRFERLWALVIRYAYPPWFRPYVALEQKANLVRMFNPTLLPGLVQTRAYAEAVLRTGRPTNLQDLVTVRLDRQHILTREEDPARLWLVMNEEALRNSVGDAAVMRAQLNHLRDIAETPRHRVQIVPASKRNVLVVSPFGMLSFVDDADVVHVDGFPRGYVLADPEDVAQARDAYDLLTAMAAPPDETAELINSIVKDCYS</sequence>
<dbReference type="InterPro" id="IPR043917">
    <property type="entry name" value="DUF5753"/>
</dbReference>
<accession>A0A8T4IRJ5</accession>
<reference evidence="3" key="1">
    <citation type="submission" date="2021-04" db="EMBL/GenBank/DDBJ databases">
        <title>Sequencing of actinobacteria type strains.</title>
        <authorList>
            <person name="Nguyen G.-S."/>
            <person name="Wentzel A."/>
        </authorList>
    </citation>
    <scope>NUCLEOTIDE SEQUENCE</scope>
    <source>
        <strain evidence="3">DSM 42095</strain>
    </source>
</reference>
<dbReference type="GO" id="GO:0003677">
    <property type="term" value="F:DNA binding"/>
    <property type="evidence" value="ECO:0007669"/>
    <property type="project" value="InterPro"/>
</dbReference>
<dbReference type="CDD" id="cd00093">
    <property type="entry name" value="HTH_XRE"/>
    <property type="match status" value="1"/>
</dbReference>
<feature type="domain" description="DUF5753" evidence="2">
    <location>
        <begin position="96"/>
        <end position="269"/>
    </location>
</feature>
<dbReference type="Pfam" id="PF13560">
    <property type="entry name" value="HTH_31"/>
    <property type="match status" value="1"/>
</dbReference>
<dbReference type="Proteomes" id="UP000675554">
    <property type="component" value="Unassembled WGS sequence"/>
</dbReference>
<keyword evidence="4" id="KW-1185">Reference proteome</keyword>
<gene>
    <name evidence="3" type="ORF">KDA82_18200</name>
</gene>
<feature type="compositionally biased region" description="Acidic residues" evidence="1">
    <location>
        <begin position="1"/>
        <end position="12"/>
    </location>
</feature>
<evidence type="ECO:0000313" key="3">
    <source>
        <dbReference type="EMBL" id="MBR7674916.1"/>
    </source>
</evidence>
<dbReference type="SUPFAM" id="SSF47413">
    <property type="entry name" value="lambda repressor-like DNA-binding domains"/>
    <property type="match status" value="1"/>
</dbReference>
<proteinExistence type="predicted"/>
<feature type="region of interest" description="Disordered" evidence="1">
    <location>
        <begin position="1"/>
        <end position="21"/>
    </location>
</feature>
<dbReference type="EMBL" id="JAGSMN010000411">
    <property type="protein sequence ID" value="MBR7674916.1"/>
    <property type="molecule type" value="Genomic_DNA"/>
</dbReference>
<organism evidence="3 4">
    <name type="scientific">Streptomyces daliensis</name>
    <dbReference type="NCBI Taxonomy" id="299421"/>
    <lineage>
        <taxon>Bacteria</taxon>
        <taxon>Bacillati</taxon>
        <taxon>Actinomycetota</taxon>
        <taxon>Actinomycetes</taxon>
        <taxon>Kitasatosporales</taxon>
        <taxon>Streptomycetaceae</taxon>
        <taxon>Streptomyces</taxon>
    </lineage>
</organism>
<evidence type="ECO:0000259" key="2">
    <source>
        <dbReference type="Pfam" id="PF19054"/>
    </source>
</evidence>